<evidence type="ECO:0000313" key="2">
    <source>
        <dbReference type="Proteomes" id="UP000662373"/>
    </source>
</evidence>
<dbReference type="InterPro" id="IPR003329">
    <property type="entry name" value="Cytidylyl_trans"/>
</dbReference>
<reference evidence="1 2" key="1">
    <citation type="submission" date="2020-09" db="EMBL/GenBank/DDBJ databases">
        <title>Draft genome of Gelidibacter salicanalis PAMC21136.</title>
        <authorList>
            <person name="Park H."/>
        </authorList>
    </citation>
    <scope>NUCLEOTIDE SEQUENCE [LARGE SCALE GENOMIC DNA]</scope>
    <source>
        <strain evidence="1 2">PAMC21136</strain>
    </source>
</reference>
<dbReference type="PANTHER" id="PTHR21485">
    <property type="entry name" value="HAD SUPERFAMILY MEMBERS CMAS AND KDSC"/>
    <property type="match status" value="1"/>
</dbReference>
<dbReference type="Pfam" id="PF02348">
    <property type="entry name" value="CTP_transf_3"/>
    <property type="match status" value="1"/>
</dbReference>
<dbReference type="InterPro" id="IPR029044">
    <property type="entry name" value="Nucleotide-diphossugar_trans"/>
</dbReference>
<dbReference type="SUPFAM" id="SSF53448">
    <property type="entry name" value="Nucleotide-diphospho-sugar transferases"/>
    <property type="match status" value="1"/>
</dbReference>
<dbReference type="CDD" id="cd02513">
    <property type="entry name" value="CMP-NeuAc_Synthase"/>
    <property type="match status" value="1"/>
</dbReference>
<evidence type="ECO:0000313" key="1">
    <source>
        <dbReference type="EMBL" id="MBJ7880572.1"/>
    </source>
</evidence>
<dbReference type="RefSeq" id="WP_199598408.1">
    <property type="nucleotide sequence ID" value="NZ_JAEHJZ010000017.1"/>
</dbReference>
<dbReference type="InterPro" id="IPR050793">
    <property type="entry name" value="CMP-NeuNAc_synthase"/>
</dbReference>
<keyword evidence="1" id="KW-0808">Transferase</keyword>
<sequence length="231" mass="25983">MKILGLIPARGGSKSVPGKNIKLLGGKPLIQYTFDVAKQVKGITRLILSSDDDDIISVAKKMGLEVPFKRPKELGQDQTPTIVVIQHALQYFSTQNIYFDAVCLLQVTSPFKTTSFIRDAITKFKSANCDSLVSVSKIPDVYNPHWAFEPDSNNHLKLVTKEEKVISRRQDLPTAYHRDGVIYITKTTVLLNENSLFGNKLAYIESPMEYSVNIDSYEDWNKAEAILMKKV</sequence>
<dbReference type="Gene3D" id="3.90.550.10">
    <property type="entry name" value="Spore Coat Polysaccharide Biosynthesis Protein SpsA, Chain A"/>
    <property type="match status" value="1"/>
</dbReference>
<organism evidence="1 2">
    <name type="scientific">Gelidibacter salicanalis</name>
    <dbReference type="NCBI Taxonomy" id="291193"/>
    <lineage>
        <taxon>Bacteria</taxon>
        <taxon>Pseudomonadati</taxon>
        <taxon>Bacteroidota</taxon>
        <taxon>Flavobacteriia</taxon>
        <taxon>Flavobacteriales</taxon>
        <taxon>Flavobacteriaceae</taxon>
        <taxon>Gelidibacter</taxon>
    </lineage>
</organism>
<gene>
    <name evidence="1" type="ORF">JEM65_07915</name>
</gene>
<name>A0A934KTT2_9FLAO</name>
<dbReference type="AlphaFoldDB" id="A0A934KTT2"/>
<keyword evidence="1" id="KW-0548">Nucleotidyltransferase</keyword>
<protein>
    <submittedName>
        <fullName evidence="1">Acylneuraminate cytidylyltransferase family protein</fullName>
    </submittedName>
</protein>
<proteinExistence type="predicted"/>
<dbReference type="PANTHER" id="PTHR21485:SF6">
    <property type="entry name" value="N-ACYLNEURAMINATE CYTIDYLYLTRANSFERASE-RELATED"/>
    <property type="match status" value="1"/>
</dbReference>
<dbReference type="GO" id="GO:0008781">
    <property type="term" value="F:N-acylneuraminate cytidylyltransferase activity"/>
    <property type="evidence" value="ECO:0007669"/>
    <property type="project" value="TreeGrafter"/>
</dbReference>
<accession>A0A934KTT2</accession>
<dbReference type="EMBL" id="JAEHJZ010000017">
    <property type="protein sequence ID" value="MBJ7880572.1"/>
    <property type="molecule type" value="Genomic_DNA"/>
</dbReference>
<keyword evidence="2" id="KW-1185">Reference proteome</keyword>
<comment type="caution">
    <text evidence="1">The sequence shown here is derived from an EMBL/GenBank/DDBJ whole genome shotgun (WGS) entry which is preliminary data.</text>
</comment>
<dbReference type="Proteomes" id="UP000662373">
    <property type="component" value="Unassembled WGS sequence"/>
</dbReference>